<dbReference type="STRING" id="1802593.A2172_00590"/>
<dbReference type="CDD" id="cd10151">
    <property type="entry name" value="TthCsoR-like_DUF156"/>
    <property type="match status" value="1"/>
</dbReference>
<evidence type="ECO:0008006" key="3">
    <source>
        <dbReference type="Google" id="ProtNLM"/>
    </source>
</evidence>
<dbReference type="GO" id="GO:0003677">
    <property type="term" value="F:DNA binding"/>
    <property type="evidence" value="ECO:0007669"/>
    <property type="project" value="InterPro"/>
</dbReference>
<protein>
    <recommendedName>
        <fullName evidence="3">Transcriptional regulator</fullName>
    </recommendedName>
</protein>
<dbReference type="PANTHER" id="PTHR33677:SF3">
    <property type="entry name" value="COPPER-SENSING TRANSCRIPTIONAL REPRESSOR RICR"/>
    <property type="match status" value="1"/>
</dbReference>
<dbReference type="PANTHER" id="PTHR33677">
    <property type="entry name" value="TRANSCRIPTIONAL REPRESSOR FRMR-RELATED"/>
    <property type="match status" value="1"/>
</dbReference>
<sequence>MIKDAKKESVRRLKIIEGHVRKIREMVEKDEYCLDVLQQTSAVNSALKKVDEIILDSHLHTCVIPAFKGSKAEESIKELVEVFKRR</sequence>
<gene>
    <name evidence="1" type="ORF">A2172_00590</name>
</gene>
<dbReference type="AlphaFoldDB" id="A0A1G1WAJ6"/>
<name>A0A1G1WAJ6_9BACT</name>
<dbReference type="Pfam" id="PF02583">
    <property type="entry name" value="Trns_repr_metal"/>
    <property type="match status" value="1"/>
</dbReference>
<accession>A0A1G1WAJ6</accession>
<dbReference type="InterPro" id="IPR038390">
    <property type="entry name" value="Metal_Tscrpt_repr_sf"/>
</dbReference>
<evidence type="ECO:0000313" key="1">
    <source>
        <dbReference type="EMBL" id="OGY24347.1"/>
    </source>
</evidence>
<dbReference type="Gene3D" id="1.20.58.1000">
    <property type="entry name" value="Metal-sensitive repressor, helix protomer"/>
    <property type="match status" value="1"/>
</dbReference>
<dbReference type="Proteomes" id="UP000176631">
    <property type="component" value="Unassembled WGS sequence"/>
</dbReference>
<dbReference type="GO" id="GO:0046872">
    <property type="term" value="F:metal ion binding"/>
    <property type="evidence" value="ECO:0007669"/>
    <property type="project" value="InterPro"/>
</dbReference>
<comment type="caution">
    <text evidence="1">The sequence shown here is derived from an EMBL/GenBank/DDBJ whole genome shotgun (WGS) entry which is preliminary data.</text>
</comment>
<dbReference type="EMBL" id="MHCP01000014">
    <property type="protein sequence ID" value="OGY24347.1"/>
    <property type="molecule type" value="Genomic_DNA"/>
</dbReference>
<reference evidence="1 2" key="1">
    <citation type="journal article" date="2016" name="Nat. Commun.">
        <title>Thousands of microbial genomes shed light on interconnected biogeochemical processes in an aquifer system.</title>
        <authorList>
            <person name="Anantharaman K."/>
            <person name="Brown C.T."/>
            <person name="Hug L.A."/>
            <person name="Sharon I."/>
            <person name="Castelle C.J."/>
            <person name="Probst A.J."/>
            <person name="Thomas B.C."/>
            <person name="Singh A."/>
            <person name="Wilkins M.J."/>
            <person name="Karaoz U."/>
            <person name="Brodie E.L."/>
            <person name="Williams K.H."/>
            <person name="Hubbard S.S."/>
            <person name="Banfield J.F."/>
        </authorList>
    </citation>
    <scope>NUCLEOTIDE SEQUENCE [LARGE SCALE GENOMIC DNA]</scope>
</reference>
<dbReference type="GO" id="GO:0045892">
    <property type="term" value="P:negative regulation of DNA-templated transcription"/>
    <property type="evidence" value="ECO:0007669"/>
    <property type="project" value="UniProtKB-ARBA"/>
</dbReference>
<organism evidence="1 2">
    <name type="scientific">Candidatus Woykebacteria bacterium RBG_13_40_15</name>
    <dbReference type="NCBI Taxonomy" id="1802593"/>
    <lineage>
        <taxon>Bacteria</taxon>
        <taxon>Candidatus Woykeibacteriota</taxon>
    </lineage>
</organism>
<proteinExistence type="predicted"/>
<evidence type="ECO:0000313" key="2">
    <source>
        <dbReference type="Proteomes" id="UP000176631"/>
    </source>
</evidence>
<dbReference type="InterPro" id="IPR003735">
    <property type="entry name" value="Metal_Tscrpt_repr"/>
</dbReference>